<feature type="domain" description="PhoU" evidence="7">
    <location>
        <begin position="354"/>
        <end position="436"/>
    </location>
</feature>
<evidence type="ECO:0000256" key="3">
    <source>
        <dbReference type="ARBA" id="ARBA00022692"/>
    </source>
</evidence>
<comment type="caution">
    <text evidence="8">The sequence shown here is derived from an EMBL/GenBank/DDBJ whole genome shotgun (WGS) entry which is preliminary data.</text>
</comment>
<dbReference type="PANTHER" id="PTHR10010:SF46">
    <property type="entry name" value="SODIUM-DEPENDENT PHOSPHATE TRANSPORT PROTEIN 2B"/>
    <property type="match status" value="1"/>
</dbReference>
<accession>A0A4V3CR49</accession>
<keyword evidence="3 6" id="KW-0812">Transmembrane</keyword>
<dbReference type="EMBL" id="SNXO01000022">
    <property type="protein sequence ID" value="TDP54382.1"/>
    <property type="molecule type" value="Genomic_DNA"/>
</dbReference>
<dbReference type="RefSeq" id="WP_133528676.1">
    <property type="nucleotide sequence ID" value="NZ_SNXO01000022.1"/>
</dbReference>
<evidence type="ECO:0000256" key="6">
    <source>
        <dbReference type="SAM" id="Phobius"/>
    </source>
</evidence>
<dbReference type="AlphaFoldDB" id="A0A4V3CR49"/>
<dbReference type="GO" id="GO:0044341">
    <property type="term" value="P:sodium-dependent phosphate transport"/>
    <property type="evidence" value="ECO:0007669"/>
    <property type="project" value="InterPro"/>
</dbReference>
<dbReference type="Pfam" id="PF02690">
    <property type="entry name" value="Na_Pi_cotrans"/>
    <property type="match status" value="1"/>
</dbReference>
<dbReference type="GO" id="GO:0005886">
    <property type="term" value="C:plasma membrane"/>
    <property type="evidence" value="ECO:0007669"/>
    <property type="project" value="UniProtKB-SubCell"/>
</dbReference>
<reference evidence="8 9" key="1">
    <citation type="submission" date="2019-03" db="EMBL/GenBank/DDBJ databases">
        <title>Genomic Encyclopedia of Type Strains, Phase IV (KMG-IV): sequencing the most valuable type-strain genomes for metagenomic binning, comparative biology and taxonomic classification.</title>
        <authorList>
            <person name="Goeker M."/>
        </authorList>
    </citation>
    <scope>NUCLEOTIDE SEQUENCE [LARGE SCALE GENOMIC DNA]</scope>
    <source>
        <strain evidence="8 9">DSM 28287</strain>
    </source>
</reference>
<keyword evidence="9" id="KW-1185">Reference proteome</keyword>
<feature type="transmembrane region" description="Helical" evidence="6">
    <location>
        <begin position="186"/>
        <end position="209"/>
    </location>
</feature>
<feature type="transmembrane region" description="Helical" evidence="6">
    <location>
        <begin position="50"/>
        <end position="73"/>
    </location>
</feature>
<evidence type="ECO:0000256" key="2">
    <source>
        <dbReference type="ARBA" id="ARBA00022475"/>
    </source>
</evidence>
<proteinExistence type="predicted"/>
<feature type="transmembrane region" description="Helical" evidence="6">
    <location>
        <begin position="85"/>
        <end position="109"/>
    </location>
</feature>
<sequence length="580" mass="63395">MDIFSFITLFGGLALFLFGMNQMSASLEKLAGGKMEAILNRMTSNRFKGLLLGCGITIAIQSSSAVTVMLVGLVNSGIMDLSNTVGVIMGSNIGTTVTAWIMSMIGISSDNFFIKMLKPESFSPIMALVGVIMMMTCKTSKKRDIGNIMVGFAILMYGMQFMSNSVSPLADSPKFESILTAFNNPLLGVLTGLVVTAVIQSSAASIGMLQALSMTGGITCGMAIPIVMGQNIGTCATALISSIGVNKNAKRVAVIHILFNVIGTAVFMAVFYGLHAFIDFKFINDTISPVGIALFHTIFNVCTTALLLPFTQVLVRIAVKTIHTEPEREVAFLDERLLKTPTIAIRECNNQAVEMAHIAKNSMLKSMDILFSYSEEDSEAVHQMEGDVDIFEDHLGSYLVKLSANELSDHDTRQISKMLHTIGNFERISDHAVNVLSASKEIQEKSVVLSDTAHSELNVVAAALKEILDITIRAYDTDDIEMASRVEPLEQVIDGLTEAVKLNHINRLQKGECTIQNGFVLSDILTNYERVSDHCSNIAVAIIELAHDSFETHEYLNQLKSADDPEFKRLFEEYKNKYSI</sequence>
<evidence type="ECO:0000313" key="9">
    <source>
        <dbReference type="Proteomes" id="UP000295500"/>
    </source>
</evidence>
<evidence type="ECO:0000256" key="1">
    <source>
        <dbReference type="ARBA" id="ARBA00004651"/>
    </source>
</evidence>
<dbReference type="InterPro" id="IPR026022">
    <property type="entry name" value="PhoU_dom"/>
</dbReference>
<dbReference type="InterPro" id="IPR038078">
    <property type="entry name" value="PhoU-like_sf"/>
</dbReference>
<protein>
    <submittedName>
        <fullName evidence="8">Phosphate:Na+ symporter</fullName>
    </submittedName>
</protein>
<evidence type="ECO:0000259" key="7">
    <source>
        <dbReference type="Pfam" id="PF01895"/>
    </source>
</evidence>
<dbReference type="InterPro" id="IPR003841">
    <property type="entry name" value="Na/Pi_transpt"/>
</dbReference>
<organism evidence="8 9">
    <name type="scientific">Aminicella lysinilytica</name>
    <dbReference type="NCBI Taxonomy" id="433323"/>
    <lineage>
        <taxon>Bacteria</taxon>
        <taxon>Bacillati</taxon>
        <taxon>Bacillota</taxon>
        <taxon>Clostridia</taxon>
        <taxon>Peptostreptococcales</taxon>
        <taxon>Anaerovoracaceae</taxon>
        <taxon>Aminicella</taxon>
    </lineage>
</organism>
<comment type="subcellular location">
    <subcellularLocation>
        <location evidence="1">Cell membrane</location>
        <topology evidence="1">Multi-pass membrane protein</topology>
    </subcellularLocation>
</comment>
<name>A0A4V3CR49_9FIRM</name>
<keyword evidence="2" id="KW-1003">Cell membrane</keyword>
<feature type="transmembrane region" description="Helical" evidence="6">
    <location>
        <begin position="290"/>
        <end position="310"/>
    </location>
</feature>
<dbReference type="NCBIfam" id="NF037997">
    <property type="entry name" value="Na_Pi_symport"/>
    <property type="match status" value="1"/>
</dbReference>
<dbReference type="Pfam" id="PF01895">
    <property type="entry name" value="PhoU"/>
    <property type="match status" value="2"/>
</dbReference>
<dbReference type="Proteomes" id="UP000295500">
    <property type="component" value="Unassembled WGS sequence"/>
</dbReference>
<evidence type="ECO:0000256" key="5">
    <source>
        <dbReference type="ARBA" id="ARBA00023136"/>
    </source>
</evidence>
<feature type="domain" description="PhoU" evidence="7">
    <location>
        <begin position="462"/>
        <end position="539"/>
    </location>
</feature>
<dbReference type="SUPFAM" id="SSF109755">
    <property type="entry name" value="PhoU-like"/>
    <property type="match status" value="1"/>
</dbReference>
<feature type="transmembrane region" description="Helical" evidence="6">
    <location>
        <begin position="149"/>
        <end position="166"/>
    </location>
</feature>
<feature type="transmembrane region" description="Helical" evidence="6">
    <location>
        <begin position="257"/>
        <end position="278"/>
    </location>
</feature>
<gene>
    <name evidence="8" type="ORF">EV211_12219</name>
</gene>
<dbReference type="PANTHER" id="PTHR10010">
    <property type="entry name" value="SOLUTE CARRIER FAMILY 34 SODIUM PHOSPHATE , MEMBER 2-RELATED"/>
    <property type="match status" value="1"/>
</dbReference>
<dbReference type="Gene3D" id="1.20.58.220">
    <property type="entry name" value="Phosphate transport system protein phou homolog 2, domain 2"/>
    <property type="match status" value="1"/>
</dbReference>
<dbReference type="OrthoDB" id="9763003at2"/>
<keyword evidence="5 6" id="KW-0472">Membrane</keyword>
<evidence type="ECO:0000313" key="8">
    <source>
        <dbReference type="EMBL" id="TDP54382.1"/>
    </source>
</evidence>
<keyword evidence="4 6" id="KW-1133">Transmembrane helix</keyword>
<evidence type="ECO:0000256" key="4">
    <source>
        <dbReference type="ARBA" id="ARBA00022989"/>
    </source>
</evidence>
<dbReference type="GO" id="GO:0005436">
    <property type="term" value="F:sodium:phosphate symporter activity"/>
    <property type="evidence" value="ECO:0007669"/>
    <property type="project" value="InterPro"/>
</dbReference>